<accession>J7LB19</accession>
<feature type="region of interest" description="Disordered" evidence="1">
    <location>
        <begin position="13"/>
        <end position="46"/>
    </location>
</feature>
<sequence>MTAAWCFFTDAIGSVMRSPRRPQGPGTIPPSAARGPSGRGIQNGHP</sequence>
<dbReference type="EMBL" id="CP003788">
    <property type="protein sequence ID" value="AFR08009.1"/>
    <property type="molecule type" value="Genomic_DNA"/>
</dbReference>
<gene>
    <name evidence="2" type="ordered locus">B005_0226</name>
</gene>
<dbReference type="HOGENOM" id="CLU_3186407_0_0_11"/>
<dbReference type="KEGG" id="nal:B005_0226"/>
<reference evidence="2 3" key="1">
    <citation type="journal article" date="2012" name="J. Bacteriol.">
        <title>Whole-Genome Sequence of Nocardiopsis alba Strain ATCC BAA-2165, Associated with Honeybees.</title>
        <authorList>
            <person name="Qiao J."/>
            <person name="Chen L."/>
            <person name="Li Y."/>
            <person name="Wang J."/>
            <person name="Zhang W."/>
            <person name="Chen S."/>
        </authorList>
    </citation>
    <scope>NUCLEOTIDE SEQUENCE [LARGE SCALE GENOMIC DNA]</scope>
    <source>
        <strain evidence="3">ATCC BAA-2165 / BE74</strain>
    </source>
</reference>
<name>J7LB19_NOCAA</name>
<dbReference type="PATRIC" id="fig|1205910.3.peg.215"/>
<proteinExistence type="predicted"/>
<dbReference type="Proteomes" id="UP000003779">
    <property type="component" value="Chromosome"/>
</dbReference>
<evidence type="ECO:0000313" key="3">
    <source>
        <dbReference type="Proteomes" id="UP000003779"/>
    </source>
</evidence>
<evidence type="ECO:0000313" key="2">
    <source>
        <dbReference type="EMBL" id="AFR08009.1"/>
    </source>
</evidence>
<dbReference type="AlphaFoldDB" id="J7LB19"/>
<evidence type="ECO:0000256" key="1">
    <source>
        <dbReference type="SAM" id="MobiDB-lite"/>
    </source>
</evidence>
<organism evidence="2 3">
    <name type="scientific">Nocardiopsis alba (strain ATCC BAA-2165 / BE74)</name>
    <dbReference type="NCBI Taxonomy" id="1205910"/>
    <lineage>
        <taxon>Bacteria</taxon>
        <taxon>Bacillati</taxon>
        <taxon>Actinomycetota</taxon>
        <taxon>Actinomycetes</taxon>
        <taxon>Streptosporangiales</taxon>
        <taxon>Nocardiopsidaceae</taxon>
        <taxon>Nocardiopsis</taxon>
    </lineage>
</organism>
<protein>
    <submittedName>
        <fullName evidence="2">Uncharacterized protein</fullName>
    </submittedName>
</protein>
<reference evidence="3" key="2">
    <citation type="submission" date="2012-08" db="EMBL/GenBank/DDBJ databases">
        <title>Whole-genome sequence of Nocardiopsis alba strain ATCC BAA-2165 associated with honeybees.</title>
        <authorList>
            <person name="Qiao J."/>
            <person name="Chen L."/>
            <person name="Li Y."/>
            <person name="Wang J."/>
            <person name="Zhang W."/>
            <person name="Chen S."/>
        </authorList>
    </citation>
    <scope>NUCLEOTIDE SEQUENCE [LARGE SCALE GENOMIC DNA]</scope>
    <source>
        <strain evidence="3">ATCC BAA-2165 / BE74</strain>
    </source>
</reference>